<reference evidence="3 4" key="1">
    <citation type="journal article" date="2024" name="BMC Genomics">
        <title>Genome assembly of redclaw crayfish (Cherax quadricarinatus) provides insights into its immune adaptation and hypoxia tolerance.</title>
        <authorList>
            <person name="Liu Z."/>
            <person name="Zheng J."/>
            <person name="Li H."/>
            <person name="Fang K."/>
            <person name="Wang S."/>
            <person name="He J."/>
            <person name="Zhou D."/>
            <person name="Weng S."/>
            <person name="Chi M."/>
            <person name="Gu Z."/>
            <person name="He J."/>
            <person name="Li F."/>
            <person name="Wang M."/>
        </authorList>
    </citation>
    <scope>NUCLEOTIDE SEQUENCE [LARGE SCALE GENOMIC DNA]</scope>
    <source>
        <strain evidence="3">ZL_2023a</strain>
    </source>
</reference>
<evidence type="ECO:0000313" key="4">
    <source>
        <dbReference type="Proteomes" id="UP001445076"/>
    </source>
</evidence>
<sequence length="486" mass="55451">MWSHYNYCVISTLLVAVRLVLATHIFPEGPESCVRNISVEQLNISVRYEIHLDQQCSLGTSHLWTFHVVSCDTDEKLLEVYSTTELVDLMCPINDGCKRLQLGNVLSPPFNTSGTKPKVKIYFYTFNHKSLEMRITSEPWVKTWTLTVIRCQPKATWPSDECPSYNVDNVGNSTHLGHQGHFDLNCCYFFRLQPVSSIPQCTLQVSDMHFPSECYTPSPTPSTTPLPPPEGFSWIYWAVVVAVGLAAIQGVLLAAWYLRYKATPSSTKPCHQWEEKKQSMEHHLQLVVQQLPVMLVYAHDVSDLQLTLLTTWLTDHLRCQVHNLYNTNETVERTVDPYQWLLTMLSSSSVSVRVVLVMSPALNTIQKAVVEGRGDQVVDGVPPGDRFHTSLLTATLKRLQQQDLVRNYRRVFIVSLDETEMVAMQFENPQMVNPQLKNPQMVNPQEGYAESQMESELDGNMDLLVEHMRYCFPRHQQQLAAALLQH</sequence>
<comment type="caution">
    <text evidence="3">The sequence shown here is derived from an EMBL/GenBank/DDBJ whole genome shotgun (WGS) entry which is preliminary data.</text>
</comment>
<protein>
    <recommendedName>
        <fullName evidence="5">SEFIR domain-containing protein</fullName>
    </recommendedName>
</protein>
<keyword evidence="2" id="KW-0732">Signal</keyword>
<evidence type="ECO:0000256" key="2">
    <source>
        <dbReference type="SAM" id="SignalP"/>
    </source>
</evidence>
<evidence type="ECO:0000313" key="3">
    <source>
        <dbReference type="EMBL" id="KAK8733684.1"/>
    </source>
</evidence>
<feature type="transmembrane region" description="Helical" evidence="1">
    <location>
        <begin position="234"/>
        <end position="258"/>
    </location>
</feature>
<dbReference type="EMBL" id="JARKIK010000053">
    <property type="protein sequence ID" value="KAK8733684.1"/>
    <property type="molecule type" value="Genomic_DNA"/>
</dbReference>
<accession>A0AAW0X215</accession>
<name>A0AAW0X215_CHEQU</name>
<feature type="chain" id="PRO_5043934484" description="SEFIR domain-containing protein" evidence="2">
    <location>
        <begin position="23"/>
        <end position="486"/>
    </location>
</feature>
<gene>
    <name evidence="3" type="ORF">OTU49_006425</name>
</gene>
<feature type="signal peptide" evidence="2">
    <location>
        <begin position="1"/>
        <end position="22"/>
    </location>
</feature>
<dbReference type="Proteomes" id="UP001445076">
    <property type="component" value="Unassembled WGS sequence"/>
</dbReference>
<keyword evidence="1" id="KW-0812">Transmembrane</keyword>
<proteinExistence type="predicted"/>
<keyword evidence="1" id="KW-0472">Membrane</keyword>
<keyword evidence="4" id="KW-1185">Reference proteome</keyword>
<keyword evidence="1" id="KW-1133">Transmembrane helix</keyword>
<dbReference type="AlphaFoldDB" id="A0AAW0X215"/>
<evidence type="ECO:0008006" key="5">
    <source>
        <dbReference type="Google" id="ProtNLM"/>
    </source>
</evidence>
<evidence type="ECO:0000256" key="1">
    <source>
        <dbReference type="SAM" id="Phobius"/>
    </source>
</evidence>
<organism evidence="3 4">
    <name type="scientific">Cherax quadricarinatus</name>
    <name type="common">Australian red claw crayfish</name>
    <dbReference type="NCBI Taxonomy" id="27406"/>
    <lineage>
        <taxon>Eukaryota</taxon>
        <taxon>Metazoa</taxon>
        <taxon>Ecdysozoa</taxon>
        <taxon>Arthropoda</taxon>
        <taxon>Crustacea</taxon>
        <taxon>Multicrustacea</taxon>
        <taxon>Malacostraca</taxon>
        <taxon>Eumalacostraca</taxon>
        <taxon>Eucarida</taxon>
        <taxon>Decapoda</taxon>
        <taxon>Pleocyemata</taxon>
        <taxon>Astacidea</taxon>
        <taxon>Parastacoidea</taxon>
        <taxon>Parastacidae</taxon>
        <taxon>Cherax</taxon>
    </lineage>
</organism>